<proteinExistence type="predicted"/>
<dbReference type="RefSeq" id="WP_343959298.1">
    <property type="nucleotide sequence ID" value="NZ_BAAAKZ010000003.1"/>
</dbReference>
<dbReference type="InterPro" id="IPR044855">
    <property type="entry name" value="CoA-Trfase_III_dom3_sf"/>
</dbReference>
<dbReference type="PANTHER" id="PTHR48207:SF3">
    <property type="entry name" value="SUCCINATE--HYDROXYMETHYLGLUTARATE COA-TRANSFERASE"/>
    <property type="match status" value="1"/>
</dbReference>
<accession>A0ABW3TMM6</accession>
<comment type="caution">
    <text evidence="2">The sequence shown here is derived from an EMBL/GenBank/DDBJ whole genome shotgun (WGS) entry which is preliminary data.</text>
</comment>
<evidence type="ECO:0000313" key="3">
    <source>
        <dbReference type="Proteomes" id="UP001597181"/>
    </source>
</evidence>
<dbReference type="PANTHER" id="PTHR48207">
    <property type="entry name" value="SUCCINATE--HYDROXYMETHYLGLUTARATE COA-TRANSFERASE"/>
    <property type="match status" value="1"/>
</dbReference>
<dbReference type="Gene3D" id="3.30.1540.10">
    <property type="entry name" value="formyl-coa transferase, domain 3"/>
    <property type="match status" value="1"/>
</dbReference>
<organism evidence="2 3">
    <name type="scientific">Leucobacter albus</name>
    <dbReference type="NCBI Taxonomy" id="272210"/>
    <lineage>
        <taxon>Bacteria</taxon>
        <taxon>Bacillati</taxon>
        <taxon>Actinomycetota</taxon>
        <taxon>Actinomycetes</taxon>
        <taxon>Micrococcales</taxon>
        <taxon>Microbacteriaceae</taxon>
        <taxon>Leucobacter</taxon>
    </lineage>
</organism>
<sequence>MTSQSPGALTGVRVLDLSRVVAGPLCASLLGDLGADVIKVEGPLNPDETRSWHPPEVSGIGVYFATVNRSKRAISVDLKTESGREIIRNLVRTSDVVIENFTTGTLERLGLDYPELRRINPRVILCSITGFGQTGPARAEPGYDFIAQAMTGFVAMNGAPGDEGTKAPIALADLQTGLHALISVLAALQARNQTGEGQHCDISLLDSMTFSLLNLATTFLNTGDVPPRYGNQHQTLVPYQNFATHDGEIVIAVGNDAQFARLCEVLERPELAVNDRFRTASARIRNREDLISLLQAELRVWHTAKLLEQLRQARVPSGPLNSIEDLFAEPQVAARDLVRTVEQPSAPPLKLIAAPFGLSGTPTRISLAPPMFSEHTDAVLEELGYDPGRRARLRAEGAIGPL</sequence>
<dbReference type="InterPro" id="IPR003673">
    <property type="entry name" value="CoA-Trfase_fam_III"/>
</dbReference>
<gene>
    <name evidence="2" type="ORF">ACFQ3U_02570</name>
</gene>
<dbReference type="SUPFAM" id="SSF89796">
    <property type="entry name" value="CoA-transferase family III (CaiB/BaiF)"/>
    <property type="match status" value="1"/>
</dbReference>
<evidence type="ECO:0000313" key="2">
    <source>
        <dbReference type="EMBL" id="MFD1200778.1"/>
    </source>
</evidence>
<protein>
    <submittedName>
        <fullName evidence="2">CaiB/BaiF CoA transferase family protein</fullName>
    </submittedName>
</protein>
<keyword evidence="3" id="KW-1185">Reference proteome</keyword>
<dbReference type="EMBL" id="JBHTLY010000001">
    <property type="protein sequence ID" value="MFD1200778.1"/>
    <property type="molecule type" value="Genomic_DNA"/>
</dbReference>
<dbReference type="Proteomes" id="UP001597181">
    <property type="component" value="Unassembled WGS sequence"/>
</dbReference>
<reference evidence="3" key="1">
    <citation type="journal article" date="2019" name="Int. J. Syst. Evol. Microbiol.">
        <title>The Global Catalogue of Microorganisms (GCM) 10K type strain sequencing project: providing services to taxonomists for standard genome sequencing and annotation.</title>
        <authorList>
            <consortium name="The Broad Institute Genomics Platform"/>
            <consortium name="The Broad Institute Genome Sequencing Center for Infectious Disease"/>
            <person name="Wu L."/>
            <person name="Ma J."/>
        </authorList>
    </citation>
    <scope>NUCLEOTIDE SEQUENCE [LARGE SCALE GENOMIC DNA]</scope>
    <source>
        <strain evidence="3">CCUG 50213</strain>
    </source>
</reference>
<keyword evidence="1 2" id="KW-0808">Transferase</keyword>
<dbReference type="Pfam" id="PF02515">
    <property type="entry name" value="CoA_transf_3"/>
    <property type="match status" value="1"/>
</dbReference>
<evidence type="ECO:0000256" key="1">
    <source>
        <dbReference type="ARBA" id="ARBA00022679"/>
    </source>
</evidence>
<dbReference type="InterPro" id="IPR050483">
    <property type="entry name" value="CoA-transferase_III_domain"/>
</dbReference>
<dbReference type="GO" id="GO:0016740">
    <property type="term" value="F:transferase activity"/>
    <property type="evidence" value="ECO:0007669"/>
    <property type="project" value="UniProtKB-KW"/>
</dbReference>
<dbReference type="Gene3D" id="3.40.50.10540">
    <property type="entry name" value="Crotonobetainyl-coa:carnitine coa-transferase, domain 1"/>
    <property type="match status" value="1"/>
</dbReference>
<dbReference type="InterPro" id="IPR023606">
    <property type="entry name" value="CoA-Trfase_III_dom_1_sf"/>
</dbReference>
<name>A0ABW3TMM6_9MICO</name>